<feature type="compositionally biased region" description="Basic and acidic residues" evidence="1">
    <location>
        <begin position="45"/>
        <end position="54"/>
    </location>
</feature>
<evidence type="ECO:0000256" key="1">
    <source>
        <dbReference type="SAM" id="MobiDB-lite"/>
    </source>
</evidence>
<proteinExistence type="predicted"/>
<dbReference type="EMBL" id="MT144608">
    <property type="protein sequence ID" value="QJH94925.1"/>
    <property type="molecule type" value="Genomic_DNA"/>
</dbReference>
<feature type="compositionally biased region" description="Basic and acidic residues" evidence="1">
    <location>
        <begin position="26"/>
        <end position="36"/>
    </location>
</feature>
<organism evidence="2">
    <name type="scientific">viral metagenome</name>
    <dbReference type="NCBI Taxonomy" id="1070528"/>
    <lineage>
        <taxon>unclassified sequences</taxon>
        <taxon>metagenomes</taxon>
        <taxon>organismal metagenomes</taxon>
    </lineage>
</organism>
<evidence type="ECO:0000313" key="3">
    <source>
        <dbReference type="EMBL" id="QJH94925.1"/>
    </source>
</evidence>
<name>A0A6H1ZB66_9ZZZZ</name>
<dbReference type="EMBL" id="MT143980">
    <property type="protein sequence ID" value="QJA44778.1"/>
    <property type="molecule type" value="Genomic_DNA"/>
</dbReference>
<dbReference type="AlphaFoldDB" id="A0A6H1ZB66"/>
<accession>A0A6H1ZB66</accession>
<feature type="region of interest" description="Disordered" evidence="1">
    <location>
        <begin position="26"/>
        <end position="59"/>
    </location>
</feature>
<gene>
    <name evidence="2" type="ORF">TM448A00147_0037</name>
    <name evidence="3" type="ORF">TM448B00305_0046</name>
</gene>
<protein>
    <submittedName>
        <fullName evidence="2">Uncharacterized protein</fullName>
    </submittedName>
</protein>
<sequence length="187" mass="19944">MAGLSAANTENKSGYWRQWADAGTEGYDRPAQEYDQRLAAASSAEEARARELWQRNRAASEAQLAQQTALTQRDIAGAGASGGGPSMLRAAAYGSGQVAQQASTEGALQKQMEDQAMREQMAQMYGRRGEYGMWGQQFAADQYGAWAEQEAYNKKREAEEAGKDQRDAAAAVGMIGGIFGGGITGGT</sequence>
<evidence type="ECO:0000313" key="2">
    <source>
        <dbReference type="EMBL" id="QJA44778.1"/>
    </source>
</evidence>
<reference evidence="2" key="1">
    <citation type="submission" date="2020-03" db="EMBL/GenBank/DDBJ databases">
        <title>The deep terrestrial virosphere.</title>
        <authorList>
            <person name="Holmfeldt K."/>
            <person name="Nilsson E."/>
            <person name="Simone D."/>
            <person name="Lopez-Fernandez M."/>
            <person name="Wu X."/>
            <person name="de Brujin I."/>
            <person name="Lundin D."/>
            <person name="Andersson A."/>
            <person name="Bertilsson S."/>
            <person name="Dopson M."/>
        </authorList>
    </citation>
    <scope>NUCLEOTIDE SEQUENCE</scope>
    <source>
        <strain evidence="2">TM448A00147</strain>
        <strain evidence="3">TM448B00305</strain>
    </source>
</reference>